<organism evidence="2 3">
    <name type="scientific">Streptomyces lycii</name>
    <dbReference type="NCBI Taxonomy" id="2654337"/>
    <lineage>
        <taxon>Bacteria</taxon>
        <taxon>Bacillati</taxon>
        <taxon>Actinomycetota</taxon>
        <taxon>Actinomycetes</taxon>
        <taxon>Kitasatosporales</taxon>
        <taxon>Streptomycetaceae</taxon>
        <taxon>Streptomyces</taxon>
    </lineage>
</organism>
<feature type="transmembrane region" description="Helical" evidence="1">
    <location>
        <begin position="113"/>
        <end position="130"/>
    </location>
</feature>
<feature type="transmembrane region" description="Helical" evidence="1">
    <location>
        <begin position="51"/>
        <end position="73"/>
    </location>
</feature>
<gene>
    <name evidence="2" type="ORF">GCU69_06550</name>
</gene>
<evidence type="ECO:0000256" key="1">
    <source>
        <dbReference type="SAM" id="Phobius"/>
    </source>
</evidence>
<keyword evidence="1" id="KW-1133">Transmembrane helix</keyword>
<name>A0ABQ7FMK7_9ACTN</name>
<evidence type="ECO:0000313" key="3">
    <source>
        <dbReference type="Proteomes" id="UP000621266"/>
    </source>
</evidence>
<evidence type="ECO:0000313" key="2">
    <source>
        <dbReference type="EMBL" id="KAF4409930.1"/>
    </source>
</evidence>
<keyword evidence="1" id="KW-0812">Transmembrane</keyword>
<dbReference type="Proteomes" id="UP000621266">
    <property type="component" value="Unassembled WGS sequence"/>
</dbReference>
<dbReference type="RefSeq" id="WP_156205365.1">
    <property type="nucleotide sequence ID" value="NZ_WHPN01000155.1"/>
</dbReference>
<reference evidence="2 3" key="1">
    <citation type="submission" date="2019-10" db="EMBL/GenBank/DDBJ databases">
        <title>Streptomyces tenebrisbrunneis sp.nov., an endogenous actinomycete isolated from of Lycium ruthenicum.</title>
        <authorList>
            <person name="Ma L."/>
        </authorList>
    </citation>
    <scope>NUCLEOTIDE SEQUENCE [LARGE SCALE GENOMIC DNA]</scope>
    <source>
        <strain evidence="2 3">TRM 66187</strain>
    </source>
</reference>
<feature type="transmembrane region" description="Helical" evidence="1">
    <location>
        <begin position="17"/>
        <end position="39"/>
    </location>
</feature>
<comment type="caution">
    <text evidence="2">The sequence shown here is derived from an EMBL/GenBank/DDBJ whole genome shotgun (WGS) entry which is preliminary data.</text>
</comment>
<keyword evidence="3" id="KW-1185">Reference proteome</keyword>
<proteinExistence type="predicted"/>
<accession>A0ABQ7FMK7</accession>
<keyword evidence="1" id="KW-0472">Membrane</keyword>
<sequence length="131" mass="13543">MVGEGAGRGTGLRGTDVLISVFVGLRITGIASLLGGFLTQLKAMSAGTARFTPAMLHGALTMPVTGVLLVGFNQMDDQAVNNVKIGLKLVILVAILGLVHVERDEEQVAKGAFGAVGLLTVANIFIAVLWT</sequence>
<protein>
    <recommendedName>
        <fullName evidence="4">Integral membrane protein</fullName>
    </recommendedName>
</protein>
<dbReference type="EMBL" id="WHPN01000155">
    <property type="protein sequence ID" value="KAF4409930.1"/>
    <property type="molecule type" value="Genomic_DNA"/>
</dbReference>
<evidence type="ECO:0008006" key="4">
    <source>
        <dbReference type="Google" id="ProtNLM"/>
    </source>
</evidence>
<feature type="transmembrane region" description="Helical" evidence="1">
    <location>
        <begin position="85"/>
        <end position="101"/>
    </location>
</feature>